<comment type="caution">
    <text evidence="2">The sequence shown here is derived from an EMBL/GenBank/DDBJ whole genome shotgun (WGS) entry which is preliminary data.</text>
</comment>
<dbReference type="InterPro" id="IPR041539">
    <property type="entry name" value="CxC5"/>
</dbReference>
<evidence type="ECO:0000313" key="3">
    <source>
        <dbReference type="Proteomes" id="UP000683000"/>
    </source>
</evidence>
<sequence>MSPTSVDVLWTVLKDIVWESSSTTEAEAQDQEFYRMHGHLCGITKFTLYPPTKKCTNPLCNASSNGTLLKKEEQRRVVVFTLACGPQPAWLIDHYLFSLISLPYQLPPDGVRTYYNTIPSYIQVAEHQFVEHALAMHWMDLLQIAVSATNCARLYEIAFARRNQRDIPSDWQFGTSLTTEEVWDAFTIWLCWTTIDNATIGCRFLIVAIKKTALPKQCVHALSGLLLMVMRSYHMLVTDAFACFQVLMAHSGRQKWS</sequence>
<name>A0A8I3A2T8_9AGAM</name>
<reference evidence="2" key="1">
    <citation type="submission" date="2021-03" db="EMBL/GenBank/DDBJ databases">
        <title>Evolutionary innovations through gain and loss of genes in the ectomycorrhizal Boletales.</title>
        <authorList>
            <person name="Wu G."/>
            <person name="Miyauchi S."/>
            <person name="Morin E."/>
            <person name="Yang Z.-L."/>
            <person name="Xu J."/>
            <person name="Martin F.M."/>
        </authorList>
    </citation>
    <scope>NUCLEOTIDE SEQUENCE</scope>
    <source>
        <strain evidence="2">BR01</strain>
    </source>
</reference>
<feature type="domain" description="CxC5 like cysteine cluster associated with KDZ" evidence="1">
    <location>
        <begin position="44"/>
        <end position="159"/>
    </location>
</feature>
<organism evidence="2 3">
    <name type="scientific">Boletus reticuloceps</name>
    <dbReference type="NCBI Taxonomy" id="495285"/>
    <lineage>
        <taxon>Eukaryota</taxon>
        <taxon>Fungi</taxon>
        <taxon>Dikarya</taxon>
        <taxon>Basidiomycota</taxon>
        <taxon>Agaricomycotina</taxon>
        <taxon>Agaricomycetes</taxon>
        <taxon>Agaricomycetidae</taxon>
        <taxon>Boletales</taxon>
        <taxon>Boletineae</taxon>
        <taxon>Boletaceae</taxon>
        <taxon>Boletoideae</taxon>
        <taxon>Boletus</taxon>
    </lineage>
</organism>
<dbReference type="Proteomes" id="UP000683000">
    <property type="component" value="Unassembled WGS sequence"/>
</dbReference>
<dbReference type="OrthoDB" id="2618502at2759"/>
<dbReference type="Pfam" id="PF18718">
    <property type="entry name" value="CxC5"/>
    <property type="match status" value="1"/>
</dbReference>
<proteinExistence type="predicted"/>
<accession>A0A8I3A2T8</accession>
<evidence type="ECO:0000259" key="1">
    <source>
        <dbReference type="Pfam" id="PF18718"/>
    </source>
</evidence>
<evidence type="ECO:0000313" key="2">
    <source>
        <dbReference type="EMBL" id="KAG6369363.1"/>
    </source>
</evidence>
<dbReference type="AlphaFoldDB" id="A0A8I3A2T8"/>
<dbReference type="EMBL" id="JAGFBS010000086">
    <property type="protein sequence ID" value="KAG6369363.1"/>
    <property type="molecule type" value="Genomic_DNA"/>
</dbReference>
<gene>
    <name evidence="2" type="ORF">JVT61DRAFT_14968</name>
</gene>
<keyword evidence="3" id="KW-1185">Reference proteome</keyword>
<protein>
    <recommendedName>
        <fullName evidence="1">CxC5 like cysteine cluster associated with KDZ domain-containing protein</fullName>
    </recommendedName>
</protein>